<accession>A0ABW5LQP0</accession>
<dbReference type="InterPro" id="IPR015882">
    <property type="entry name" value="HEX_bac_N"/>
</dbReference>
<dbReference type="Pfam" id="PF00728">
    <property type="entry name" value="Glyco_hydro_20"/>
    <property type="match status" value="1"/>
</dbReference>
<evidence type="ECO:0000256" key="3">
    <source>
        <dbReference type="ARBA" id="ARBA00012663"/>
    </source>
</evidence>
<keyword evidence="9" id="KW-1185">Reference proteome</keyword>
<keyword evidence="6" id="KW-0732">Signal</keyword>
<feature type="chain" id="PRO_5046008699" description="beta-N-acetylhexosaminidase" evidence="6">
    <location>
        <begin position="24"/>
        <end position="782"/>
    </location>
</feature>
<comment type="caution">
    <text evidence="8">The sequence shown here is derived from an EMBL/GenBank/DDBJ whole genome shotgun (WGS) entry which is preliminary data.</text>
</comment>
<evidence type="ECO:0000256" key="2">
    <source>
        <dbReference type="ARBA" id="ARBA00006285"/>
    </source>
</evidence>
<comment type="catalytic activity">
    <reaction evidence="1">
        <text>Hydrolysis of terminal non-reducing N-acetyl-D-hexosamine residues in N-acetyl-beta-D-hexosaminides.</text>
        <dbReference type="EC" id="3.2.1.52"/>
    </reaction>
</comment>
<dbReference type="InterPro" id="IPR059177">
    <property type="entry name" value="GH29D-like_dom"/>
</dbReference>
<evidence type="ECO:0000259" key="7">
    <source>
        <dbReference type="PROSITE" id="PS51820"/>
    </source>
</evidence>
<dbReference type="CDD" id="cd06563">
    <property type="entry name" value="GH20_chitobiase-like"/>
    <property type="match status" value="1"/>
</dbReference>
<dbReference type="PANTHER" id="PTHR22600:SF57">
    <property type="entry name" value="BETA-N-ACETYLHEXOSAMINIDASE"/>
    <property type="match status" value="1"/>
</dbReference>
<evidence type="ECO:0000313" key="9">
    <source>
        <dbReference type="Proteomes" id="UP001597508"/>
    </source>
</evidence>
<sequence length="782" mass="88463">MNTRTVRHVLMAILIGFTFTACDSDQKPNPTEAYQIIPKPQSLTPKKGAFKFSSSTKIVLSQDTEELRFLGSYLSNMFSKAAGFSLDQNVAKSAGDNTVFLNLTSIQGNDEAYHLDISSKGVVISANHASGLMYGVQSLRQLLPDAIESKSVQANVTWSVPSVNIKDEPRFEYRGMQMDVSRHFFDVDELKIFIDRLVLFKFNRFHIHLTDDQGWRLQINQYPKLTENGAWRTMNGHDEVCIERAKTDPTFEIPKKHFKTINGEERYGGFYTQEQMKDVINYAMDRGITIVPEIDMPGHMRAAIDSYPELSLACNEDARWGKTFSVPLCPCEEGVFDFVENVLSEVAELFPGEYIHIGADEVEKDTWAKAPHCKALMKREGLKSVEELQSYFVKRVEKFLNSKGKKMIGWDEALEGGINSSTTIMYWRGWRPEKPVEAAEGGHDVIMTPTSHSYFDYQPNGESLSHVYNFDPIPEALKGKHEENIKGVQANLWSEYIPNLQRLDYMSMPRMMSMAEVAWSNKEKDETDFLTRVDGIYPRLDLMGINFYLPDLPNLPSSNVFVTTDTLHIEKPDIIDEVRYTTDGSIPDASSTLYEKPITVTSPVTFKIGSFRKGRRVKVYEAVFEKQTYRKPENAETKPGLVLKRYHGSFSSVSDMEKKKPVKSSVIETVKIPEGGKRDNFGLSYKGYFIAPKAGVYSFYLSSDDGSTLEIGDKMVIDNDGRHAAKEVRGQIALEKGKHPIVIKFFEAGGSESLKFQYHLKGVKEKKQPVPSSMLGIHLNGF</sequence>
<proteinExistence type="inferred from homology"/>
<dbReference type="InterPro" id="IPR017853">
    <property type="entry name" value="GH"/>
</dbReference>
<dbReference type="EC" id="3.2.1.52" evidence="3"/>
<feature type="domain" description="PA14" evidence="7">
    <location>
        <begin position="636"/>
        <end position="774"/>
    </location>
</feature>
<dbReference type="Proteomes" id="UP001597508">
    <property type="component" value="Unassembled WGS sequence"/>
</dbReference>
<reference evidence="9" key="1">
    <citation type="journal article" date="2019" name="Int. J. Syst. Evol. Microbiol.">
        <title>The Global Catalogue of Microorganisms (GCM) 10K type strain sequencing project: providing services to taxonomists for standard genome sequencing and annotation.</title>
        <authorList>
            <consortium name="The Broad Institute Genomics Platform"/>
            <consortium name="The Broad Institute Genome Sequencing Center for Infectious Disease"/>
            <person name="Wu L."/>
            <person name="Ma J."/>
        </authorList>
    </citation>
    <scope>NUCLEOTIDE SEQUENCE [LARGE SCALE GENOMIC DNA]</scope>
    <source>
        <strain evidence="9">KCTC 52127</strain>
    </source>
</reference>
<dbReference type="SUPFAM" id="SSF56988">
    <property type="entry name" value="Anthrax protective antigen"/>
    <property type="match status" value="1"/>
</dbReference>
<dbReference type="Pfam" id="PF07691">
    <property type="entry name" value="PA14"/>
    <property type="match status" value="1"/>
</dbReference>
<dbReference type="EMBL" id="JBHULH010000003">
    <property type="protein sequence ID" value="MFD2567060.1"/>
    <property type="molecule type" value="Genomic_DNA"/>
</dbReference>
<dbReference type="SUPFAM" id="SSF55545">
    <property type="entry name" value="beta-N-acetylhexosaminidase-like domain"/>
    <property type="match status" value="1"/>
</dbReference>
<keyword evidence="4" id="KW-0378">Hydrolase</keyword>
<evidence type="ECO:0000256" key="4">
    <source>
        <dbReference type="ARBA" id="ARBA00022801"/>
    </source>
</evidence>
<dbReference type="InterPro" id="IPR025705">
    <property type="entry name" value="Beta_hexosaminidase_sua/sub"/>
</dbReference>
<dbReference type="PRINTS" id="PR00738">
    <property type="entry name" value="GLHYDRLASE20"/>
</dbReference>
<dbReference type="RefSeq" id="WP_379665770.1">
    <property type="nucleotide sequence ID" value="NZ_JBHULH010000003.1"/>
</dbReference>
<dbReference type="Pfam" id="PF13290">
    <property type="entry name" value="CHB_HEX_C_1"/>
    <property type="match status" value="1"/>
</dbReference>
<organism evidence="8 9">
    <name type="scientific">Pseudotenacibaculum haliotis</name>
    <dbReference type="NCBI Taxonomy" id="1862138"/>
    <lineage>
        <taxon>Bacteria</taxon>
        <taxon>Pseudomonadati</taxon>
        <taxon>Bacteroidota</taxon>
        <taxon>Flavobacteriia</taxon>
        <taxon>Flavobacteriales</taxon>
        <taxon>Flavobacteriaceae</taxon>
        <taxon>Pseudotenacibaculum</taxon>
    </lineage>
</organism>
<dbReference type="InterPro" id="IPR029018">
    <property type="entry name" value="Hex-like_dom2"/>
</dbReference>
<evidence type="ECO:0000256" key="1">
    <source>
        <dbReference type="ARBA" id="ARBA00001231"/>
    </source>
</evidence>
<dbReference type="Gene3D" id="3.90.182.10">
    <property type="entry name" value="Toxin - Anthrax Protective Antigen,domain 1"/>
    <property type="match status" value="1"/>
</dbReference>
<keyword evidence="5" id="KW-0326">Glycosidase</keyword>
<dbReference type="InterPro" id="IPR037524">
    <property type="entry name" value="PA14/GLEYA"/>
</dbReference>
<gene>
    <name evidence="8" type="ORF">ACFSRZ_06725</name>
</gene>
<comment type="similarity">
    <text evidence="2">Belongs to the glycosyl hydrolase 20 family.</text>
</comment>
<dbReference type="Gene3D" id="3.20.20.80">
    <property type="entry name" value="Glycosidases"/>
    <property type="match status" value="1"/>
</dbReference>
<evidence type="ECO:0000313" key="8">
    <source>
        <dbReference type="EMBL" id="MFD2567060.1"/>
    </source>
</evidence>
<dbReference type="PROSITE" id="PS51257">
    <property type="entry name" value="PROKAR_LIPOPROTEIN"/>
    <property type="match status" value="1"/>
</dbReference>
<evidence type="ECO:0000256" key="6">
    <source>
        <dbReference type="SAM" id="SignalP"/>
    </source>
</evidence>
<dbReference type="SUPFAM" id="SSF51445">
    <property type="entry name" value="(Trans)glycosidases"/>
    <property type="match status" value="1"/>
</dbReference>
<dbReference type="SMART" id="SM00758">
    <property type="entry name" value="PA14"/>
    <property type="match status" value="1"/>
</dbReference>
<dbReference type="Pfam" id="PF02838">
    <property type="entry name" value="Glyco_hydro_20b"/>
    <property type="match status" value="1"/>
</dbReference>
<name>A0ABW5LQP0_9FLAO</name>
<dbReference type="Gene3D" id="3.30.379.10">
    <property type="entry name" value="Chitobiase/beta-hexosaminidase domain 2-like"/>
    <property type="match status" value="1"/>
</dbReference>
<protein>
    <recommendedName>
        <fullName evidence="3">beta-N-acetylhexosaminidase</fullName>
        <ecNumber evidence="3">3.2.1.52</ecNumber>
    </recommendedName>
</protein>
<dbReference type="InterPro" id="IPR011658">
    <property type="entry name" value="PA14_dom"/>
</dbReference>
<dbReference type="InterPro" id="IPR015883">
    <property type="entry name" value="Glyco_hydro_20_cat"/>
</dbReference>
<feature type="signal peptide" evidence="6">
    <location>
        <begin position="1"/>
        <end position="23"/>
    </location>
</feature>
<dbReference type="PANTHER" id="PTHR22600">
    <property type="entry name" value="BETA-HEXOSAMINIDASE"/>
    <property type="match status" value="1"/>
</dbReference>
<dbReference type="PROSITE" id="PS51820">
    <property type="entry name" value="PA14"/>
    <property type="match status" value="1"/>
</dbReference>
<evidence type="ECO:0000256" key="5">
    <source>
        <dbReference type="ARBA" id="ARBA00023295"/>
    </source>
</evidence>